<evidence type="ECO:0000256" key="5">
    <source>
        <dbReference type="SAM" id="MobiDB-lite"/>
    </source>
</evidence>
<feature type="transmembrane region" description="Helical" evidence="6">
    <location>
        <begin position="34"/>
        <end position="51"/>
    </location>
</feature>
<comment type="pathway">
    <text evidence="1">Protein modification; protein ubiquitination.</text>
</comment>
<evidence type="ECO:0000256" key="3">
    <source>
        <dbReference type="PROSITE-ProRule" id="PRU00982"/>
    </source>
</evidence>
<evidence type="ECO:0000256" key="6">
    <source>
        <dbReference type="SAM" id="Phobius"/>
    </source>
</evidence>
<comment type="similarity">
    <text evidence="3">Belongs to the NPH3 family.</text>
</comment>
<keyword evidence="6" id="KW-1133">Transmembrane helix</keyword>
<dbReference type="SUPFAM" id="SSF54695">
    <property type="entry name" value="POZ domain"/>
    <property type="match status" value="1"/>
</dbReference>
<evidence type="ECO:0000256" key="4">
    <source>
        <dbReference type="SAM" id="Coils"/>
    </source>
</evidence>
<evidence type="ECO:0000259" key="7">
    <source>
        <dbReference type="PROSITE" id="PS50097"/>
    </source>
</evidence>
<evidence type="ECO:0000256" key="1">
    <source>
        <dbReference type="ARBA" id="ARBA00004906"/>
    </source>
</evidence>
<dbReference type="Gene3D" id="3.30.710.10">
    <property type="entry name" value="Potassium Channel Kv1.1, Chain A"/>
    <property type="match status" value="1"/>
</dbReference>
<evidence type="ECO:0000259" key="8">
    <source>
        <dbReference type="PROSITE" id="PS51649"/>
    </source>
</evidence>
<keyword evidence="2" id="KW-0833">Ubl conjugation pathway</keyword>
<feature type="transmembrane region" description="Helical" evidence="6">
    <location>
        <begin position="58"/>
        <end position="77"/>
    </location>
</feature>
<reference evidence="9 10" key="1">
    <citation type="journal article" date="2024" name="Plant J.">
        <title>Genome sequences and population genomics reveal climatic adaptation and genomic divergence between two closely related sweetgum species.</title>
        <authorList>
            <person name="Xu W.Q."/>
            <person name="Ren C.Q."/>
            <person name="Zhang X.Y."/>
            <person name="Comes H.P."/>
            <person name="Liu X.H."/>
            <person name="Li Y.G."/>
            <person name="Kettle C.J."/>
            <person name="Jalonen R."/>
            <person name="Gaisberger H."/>
            <person name="Ma Y.Z."/>
            <person name="Qiu Y.X."/>
        </authorList>
    </citation>
    <scope>NUCLEOTIDE SEQUENCE [LARGE SCALE GENOMIC DNA]</scope>
    <source>
        <strain evidence="9">Hangzhou</strain>
    </source>
</reference>
<feature type="compositionally biased region" description="Basic residues" evidence="5">
    <location>
        <begin position="667"/>
        <end position="680"/>
    </location>
</feature>
<keyword evidence="6" id="KW-0472">Membrane</keyword>
<name>A0AAP0X5L8_LIQFO</name>
<feature type="region of interest" description="Disordered" evidence="5">
    <location>
        <begin position="658"/>
        <end position="680"/>
    </location>
</feature>
<keyword evidence="10" id="KW-1185">Reference proteome</keyword>
<keyword evidence="6" id="KW-0812">Transmembrane</keyword>
<dbReference type="PANTHER" id="PTHR32370">
    <property type="entry name" value="OS12G0117600 PROTEIN"/>
    <property type="match status" value="1"/>
</dbReference>
<dbReference type="InterPro" id="IPR000210">
    <property type="entry name" value="BTB/POZ_dom"/>
</dbReference>
<feature type="coiled-coil region" evidence="4">
    <location>
        <begin position="579"/>
        <end position="613"/>
    </location>
</feature>
<evidence type="ECO:0008006" key="11">
    <source>
        <dbReference type="Google" id="ProtNLM"/>
    </source>
</evidence>
<dbReference type="Pfam" id="PF03000">
    <property type="entry name" value="NPH3"/>
    <property type="match status" value="1"/>
</dbReference>
<protein>
    <recommendedName>
        <fullName evidence="11">Phototropic-responsive NPH3 family protein</fullName>
    </recommendedName>
</protein>
<feature type="domain" description="NPH3" evidence="8">
    <location>
        <begin position="275"/>
        <end position="552"/>
    </location>
</feature>
<comment type="caution">
    <text evidence="9">The sequence shown here is derived from an EMBL/GenBank/DDBJ whole genome shotgun (WGS) entry which is preliminary data.</text>
</comment>
<dbReference type="Proteomes" id="UP001415857">
    <property type="component" value="Unassembled WGS sequence"/>
</dbReference>
<dbReference type="InterPro" id="IPR027356">
    <property type="entry name" value="NPH3_dom"/>
</dbReference>
<dbReference type="AlphaFoldDB" id="A0AAP0X5L8"/>
<keyword evidence="4" id="KW-0175">Coiled coil</keyword>
<gene>
    <name evidence="9" type="ORF">L1049_025126</name>
</gene>
<evidence type="ECO:0000313" key="9">
    <source>
        <dbReference type="EMBL" id="KAK9285925.1"/>
    </source>
</evidence>
<feature type="domain" description="BTB" evidence="7">
    <location>
        <begin position="101"/>
        <end position="169"/>
    </location>
</feature>
<organism evidence="9 10">
    <name type="scientific">Liquidambar formosana</name>
    <name type="common">Formosan gum</name>
    <dbReference type="NCBI Taxonomy" id="63359"/>
    <lineage>
        <taxon>Eukaryota</taxon>
        <taxon>Viridiplantae</taxon>
        <taxon>Streptophyta</taxon>
        <taxon>Embryophyta</taxon>
        <taxon>Tracheophyta</taxon>
        <taxon>Spermatophyta</taxon>
        <taxon>Magnoliopsida</taxon>
        <taxon>eudicotyledons</taxon>
        <taxon>Gunneridae</taxon>
        <taxon>Pentapetalae</taxon>
        <taxon>Saxifragales</taxon>
        <taxon>Altingiaceae</taxon>
        <taxon>Liquidambar</taxon>
    </lineage>
</organism>
<dbReference type="InterPro" id="IPR011333">
    <property type="entry name" value="SKP1/BTB/POZ_sf"/>
</dbReference>
<sequence>MADLDQDETAPTTVNMSSKKKELLSTAMKRTSEWFGFLSFIFFISFSGSCIKQFKNLVFHPFFFFFLLVNWLVVIGMKTERKVMKIGILNSCRIFSQEIPSDTTVHAGGVSFSLHKFPLVSKCGYIRKLVSESSDADLSVIEISDIPGGSEGFELAAKFCYGINFEIGAENIAILRCVAEYLEMTEDYAVGNLVERTEAYLNEVALKSLAGAITILHQSENLFPIAEKVKLVSRCIDVIAFIACKESQFCTPVKAESVTDGAISSSVSHTKPIVDWWAEDLTVFRIDIFQRVLIAMMGRGFKQYALGPILMLYAQKSLRGLEIFGKGRKKIEPQQEHEKRVVLETIVSLLPREKNAMSVSFLSMLLRAAIYLETTVACRLDLEKRMGLQLGQAVLDDLLIPSFSFTGDTLFDVDTVQRVMMNYLEYEMDGNHVGYNAEEDYVSPPPSDMERVGKLMETYLAEIASDRNLSVSKFINLAELIPEQSRVTEDGMYRAIDIYLKAHPALSDVEKKKVCSLMDCQKLSREACAHAAQNDRLPVQTVVQVLYYEQQRLRDVMNGSVMEESPTLPPKASLYSTDIRPVSDELSSLKRENEDLKIELVKMKMRLREIEKAEVKTTISSPMLNPLPSAGKPPLPRKSFINSVSKKLGKLYPFVRADGVSPSNAKGRTRPGKNWRHSIS</sequence>
<dbReference type="PROSITE" id="PS50097">
    <property type="entry name" value="BTB"/>
    <property type="match status" value="1"/>
</dbReference>
<evidence type="ECO:0000256" key="2">
    <source>
        <dbReference type="ARBA" id="ARBA00022786"/>
    </source>
</evidence>
<evidence type="ECO:0000313" key="10">
    <source>
        <dbReference type="Proteomes" id="UP001415857"/>
    </source>
</evidence>
<proteinExistence type="inferred from homology"/>
<dbReference type="Pfam" id="PF00651">
    <property type="entry name" value="BTB"/>
    <property type="match status" value="1"/>
</dbReference>
<accession>A0AAP0X5L8</accession>
<dbReference type="PROSITE" id="PS51649">
    <property type="entry name" value="NPH3"/>
    <property type="match status" value="1"/>
</dbReference>
<dbReference type="EMBL" id="JBBPBK010000005">
    <property type="protein sequence ID" value="KAK9285925.1"/>
    <property type="molecule type" value="Genomic_DNA"/>
</dbReference>
<dbReference type="InterPro" id="IPR043454">
    <property type="entry name" value="NPH3/RPT2-like"/>
</dbReference>